<keyword evidence="2" id="KW-1185">Reference proteome</keyword>
<evidence type="ECO:0000313" key="1">
    <source>
        <dbReference type="EMBL" id="SET60069.1"/>
    </source>
</evidence>
<accession>A0A1I0FNZ6</accession>
<dbReference type="STRING" id="1123402.SAMN02583745_02839"/>
<evidence type="ECO:0000313" key="2">
    <source>
        <dbReference type="Proteomes" id="UP000242642"/>
    </source>
</evidence>
<reference evidence="2" key="1">
    <citation type="submission" date="2016-10" db="EMBL/GenBank/DDBJ databases">
        <authorList>
            <person name="Varghese N."/>
            <person name="Submissions S."/>
        </authorList>
    </citation>
    <scope>NUCLEOTIDE SEQUENCE [LARGE SCALE GENOMIC DNA]</scope>
    <source>
        <strain evidence="2">DSM 18579</strain>
    </source>
</reference>
<dbReference type="EMBL" id="FOHV01000045">
    <property type="protein sequence ID" value="SET60069.1"/>
    <property type="molecule type" value="Genomic_DNA"/>
</dbReference>
<dbReference type="AlphaFoldDB" id="A0A1I0FNZ6"/>
<dbReference type="Proteomes" id="UP000242642">
    <property type="component" value="Unassembled WGS sequence"/>
</dbReference>
<name>A0A1I0FNZ6_9GAMM</name>
<dbReference type="RefSeq" id="WP_177168687.1">
    <property type="nucleotide sequence ID" value="NZ_FOHV01000045.1"/>
</dbReference>
<protein>
    <submittedName>
        <fullName evidence="1">Uncharacterized protein</fullName>
    </submittedName>
</protein>
<gene>
    <name evidence="1" type="ORF">SAMN02583745_02839</name>
</gene>
<proteinExistence type="predicted"/>
<sequence length="56" mass="6414">MKTILIIMLLGLGNNQDTIHNIEFDSVASCETAKERTINAISKNYNRSYFVYCVEK</sequence>
<organism evidence="1 2">
    <name type="scientific">Thorsellia anophelis DSM 18579</name>
    <dbReference type="NCBI Taxonomy" id="1123402"/>
    <lineage>
        <taxon>Bacteria</taxon>
        <taxon>Pseudomonadati</taxon>
        <taxon>Pseudomonadota</taxon>
        <taxon>Gammaproteobacteria</taxon>
        <taxon>Enterobacterales</taxon>
        <taxon>Thorselliaceae</taxon>
        <taxon>Thorsellia</taxon>
    </lineage>
</organism>